<organism evidence="3 4">
    <name type="scientific">Senna tora</name>
    <dbReference type="NCBI Taxonomy" id="362788"/>
    <lineage>
        <taxon>Eukaryota</taxon>
        <taxon>Viridiplantae</taxon>
        <taxon>Streptophyta</taxon>
        <taxon>Embryophyta</taxon>
        <taxon>Tracheophyta</taxon>
        <taxon>Spermatophyta</taxon>
        <taxon>Magnoliopsida</taxon>
        <taxon>eudicotyledons</taxon>
        <taxon>Gunneridae</taxon>
        <taxon>Pentapetalae</taxon>
        <taxon>rosids</taxon>
        <taxon>fabids</taxon>
        <taxon>Fabales</taxon>
        <taxon>Fabaceae</taxon>
        <taxon>Caesalpinioideae</taxon>
        <taxon>Cassia clade</taxon>
        <taxon>Senna</taxon>
    </lineage>
</organism>
<proteinExistence type="predicted"/>
<feature type="domain" description="Retrotransposon gag" evidence="2">
    <location>
        <begin position="2"/>
        <end position="61"/>
    </location>
</feature>
<accession>A0A834WV86</accession>
<dbReference type="Pfam" id="PF03732">
    <property type="entry name" value="Retrotrans_gag"/>
    <property type="match status" value="1"/>
</dbReference>
<dbReference type="EMBL" id="JAAIUW010000005">
    <property type="protein sequence ID" value="KAF7833034.1"/>
    <property type="molecule type" value="Genomic_DNA"/>
</dbReference>
<evidence type="ECO:0000313" key="4">
    <source>
        <dbReference type="Proteomes" id="UP000634136"/>
    </source>
</evidence>
<dbReference type="AlphaFoldDB" id="A0A834WV86"/>
<evidence type="ECO:0000313" key="3">
    <source>
        <dbReference type="EMBL" id="KAF7833034.1"/>
    </source>
</evidence>
<dbReference type="InterPro" id="IPR005162">
    <property type="entry name" value="Retrotrans_gag_dom"/>
</dbReference>
<comment type="caution">
    <text evidence="3">The sequence shown here is derived from an EMBL/GenBank/DDBJ whole genome shotgun (WGS) entry which is preliminary data.</text>
</comment>
<feature type="region of interest" description="Disordered" evidence="1">
    <location>
        <begin position="90"/>
        <end position="144"/>
    </location>
</feature>
<feature type="compositionally biased region" description="Polar residues" evidence="1">
    <location>
        <begin position="98"/>
        <end position="144"/>
    </location>
</feature>
<gene>
    <name evidence="3" type="ORF">G2W53_015367</name>
</gene>
<evidence type="ECO:0000259" key="2">
    <source>
        <dbReference type="Pfam" id="PF03732"/>
    </source>
</evidence>
<keyword evidence="4" id="KW-1185">Reference proteome</keyword>
<dbReference type="OrthoDB" id="1430020at2759"/>
<sequence length="173" mass="19726">MRRFLPQALKYARAREFETLKQTEGMTVMEYHLMFTRLSYYAPRLVAIEEMRAKCLVNGLPDYLFRSVVRTRYDSNDEVLESTLLSEERSREIAPMGQQMNSHQNGGYNRPSFSSIPSNRNSQSNPKQYSQGSEKSVRTSSPCSTCGRIHVGSCYGTGIDSFTITRNPNINTT</sequence>
<protein>
    <submittedName>
        <fullName evidence="3">DNA/RNA polymerases superfamily protein</fullName>
    </submittedName>
</protein>
<reference evidence="3" key="1">
    <citation type="submission" date="2020-09" db="EMBL/GenBank/DDBJ databases">
        <title>Genome-Enabled Discovery of Anthraquinone Biosynthesis in Senna tora.</title>
        <authorList>
            <person name="Kang S.-H."/>
            <person name="Pandey R.P."/>
            <person name="Lee C.-M."/>
            <person name="Sim J.-S."/>
            <person name="Jeong J.-T."/>
            <person name="Choi B.-S."/>
            <person name="Jung M."/>
            <person name="Ginzburg D."/>
            <person name="Zhao K."/>
            <person name="Won S.Y."/>
            <person name="Oh T.-J."/>
            <person name="Yu Y."/>
            <person name="Kim N.-H."/>
            <person name="Lee O.R."/>
            <person name="Lee T.-H."/>
            <person name="Bashyal P."/>
            <person name="Kim T.-S."/>
            <person name="Lee W.-H."/>
            <person name="Kawkins C."/>
            <person name="Kim C.-K."/>
            <person name="Kim J.S."/>
            <person name="Ahn B.O."/>
            <person name="Rhee S.Y."/>
            <person name="Sohng J.K."/>
        </authorList>
    </citation>
    <scope>NUCLEOTIDE SEQUENCE</scope>
    <source>
        <tissue evidence="3">Leaf</tissue>
    </source>
</reference>
<name>A0A834WV86_9FABA</name>
<evidence type="ECO:0000256" key="1">
    <source>
        <dbReference type="SAM" id="MobiDB-lite"/>
    </source>
</evidence>
<dbReference type="Proteomes" id="UP000634136">
    <property type="component" value="Unassembled WGS sequence"/>
</dbReference>